<proteinExistence type="predicted"/>
<dbReference type="Pfam" id="PF24718">
    <property type="entry name" value="HTH_73"/>
    <property type="match status" value="1"/>
</dbReference>
<sequence length="73" mass="8297">MTEAQLADILKERYTSAEKREMVTAIHLFGVEFADLLDRVSINDVAELGTGHRSYGTEIRKGIRLSKFVTLKR</sequence>
<organism evidence="2 3">
    <name type="scientific">Pseudophaeobacter arcticus</name>
    <dbReference type="NCBI Taxonomy" id="385492"/>
    <lineage>
        <taxon>Bacteria</taxon>
        <taxon>Pseudomonadati</taxon>
        <taxon>Pseudomonadota</taxon>
        <taxon>Alphaproteobacteria</taxon>
        <taxon>Rhodobacterales</taxon>
        <taxon>Paracoccaceae</taxon>
        <taxon>Pseudophaeobacter</taxon>
    </lineage>
</organism>
<dbReference type="RefSeq" id="WP_353400528.1">
    <property type="nucleotide sequence ID" value="NZ_BAABWU010000009.1"/>
</dbReference>
<evidence type="ECO:0000313" key="3">
    <source>
        <dbReference type="Proteomes" id="UP001441944"/>
    </source>
</evidence>
<accession>A0ABQ0AMD0</accession>
<protein>
    <recommendedName>
        <fullName evidence="1">HTH-like domain-containing protein</fullName>
    </recommendedName>
</protein>
<dbReference type="InterPro" id="IPR056975">
    <property type="entry name" value="HTH_73"/>
</dbReference>
<dbReference type="Proteomes" id="UP001441944">
    <property type="component" value="Unassembled WGS sequence"/>
</dbReference>
<comment type="caution">
    <text evidence="2">The sequence shown here is derived from an EMBL/GenBank/DDBJ whole genome shotgun (WGS) entry which is preliminary data.</text>
</comment>
<dbReference type="EMBL" id="BAABWU010000009">
    <property type="protein sequence ID" value="GAA6197032.1"/>
    <property type="molecule type" value="Genomic_DNA"/>
</dbReference>
<feature type="domain" description="HTH-like" evidence="1">
    <location>
        <begin position="2"/>
        <end position="72"/>
    </location>
</feature>
<evidence type="ECO:0000313" key="2">
    <source>
        <dbReference type="EMBL" id="GAA6197032.1"/>
    </source>
</evidence>
<keyword evidence="3" id="KW-1185">Reference proteome</keyword>
<name>A0ABQ0AMD0_9RHOB</name>
<gene>
    <name evidence="2" type="ORF">NBRC116598_24760</name>
</gene>
<evidence type="ECO:0000259" key="1">
    <source>
        <dbReference type="Pfam" id="PF24718"/>
    </source>
</evidence>
<reference evidence="2 3" key="1">
    <citation type="submission" date="2024-04" db="EMBL/GenBank/DDBJ databases">
        <title>Draft genome sequence of Pseudophaeobacter arcticus NBRC 116598.</title>
        <authorList>
            <person name="Miyakawa T."/>
            <person name="Kusuya Y."/>
            <person name="Miura T."/>
        </authorList>
    </citation>
    <scope>NUCLEOTIDE SEQUENCE [LARGE SCALE GENOMIC DNA]</scope>
    <source>
        <strain evidence="2 3">SU-CL00105</strain>
    </source>
</reference>